<dbReference type="InterPro" id="IPR006016">
    <property type="entry name" value="UspA"/>
</dbReference>
<gene>
    <name evidence="3" type="ORF">GSI01S_05_00640</name>
</gene>
<dbReference type="SUPFAM" id="SSF52402">
    <property type="entry name" value="Adenine nucleotide alpha hydrolases-like"/>
    <property type="match status" value="1"/>
</dbReference>
<reference evidence="3 4" key="1">
    <citation type="submission" date="2012-12" db="EMBL/GenBank/DDBJ databases">
        <title>Whole genome shotgun sequence of Gordonia sihwensis NBRC 108236.</title>
        <authorList>
            <person name="Yoshida I."/>
            <person name="Hosoyama A."/>
            <person name="Tsuchikane K."/>
            <person name="Ando Y."/>
            <person name="Baba S."/>
            <person name="Ohji S."/>
            <person name="Hamada M."/>
            <person name="Tamura T."/>
            <person name="Yamazoe A."/>
            <person name="Yamazaki S."/>
            <person name="Fujita N."/>
        </authorList>
    </citation>
    <scope>NUCLEOTIDE SEQUENCE [LARGE SCALE GENOMIC DNA]</scope>
    <source>
        <strain evidence="3 4">NBRC 108236</strain>
    </source>
</reference>
<evidence type="ECO:0000259" key="2">
    <source>
        <dbReference type="Pfam" id="PF00582"/>
    </source>
</evidence>
<dbReference type="InterPro" id="IPR014729">
    <property type="entry name" value="Rossmann-like_a/b/a_fold"/>
</dbReference>
<dbReference type="Pfam" id="PF00582">
    <property type="entry name" value="Usp"/>
    <property type="match status" value="1"/>
</dbReference>
<dbReference type="AlphaFoldDB" id="L7LF36"/>
<comment type="caution">
    <text evidence="3">The sequence shown here is derived from an EMBL/GenBank/DDBJ whole genome shotgun (WGS) entry which is preliminary data.</text>
</comment>
<comment type="similarity">
    <text evidence="1">Belongs to the universal stress protein A family.</text>
</comment>
<dbReference type="Proteomes" id="UP000035083">
    <property type="component" value="Unassembled WGS sequence"/>
</dbReference>
<proteinExistence type="inferred from homology"/>
<dbReference type="RefSeq" id="WP_006895020.1">
    <property type="nucleotide sequence ID" value="NZ_BANU01000005.1"/>
</dbReference>
<dbReference type="EMBL" id="BANU01000005">
    <property type="protein sequence ID" value="GAC59745.1"/>
    <property type="molecule type" value="Genomic_DNA"/>
</dbReference>
<evidence type="ECO:0000256" key="1">
    <source>
        <dbReference type="ARBA" id="ARBA00008791"/>
    </source>
</evidence>
<organism evidence="3 4">
    <name type="scientific">Gordonia sihwensis NBRC 108236</name>
    <dbReference type="NCBI Taxonomy" id="1223544"/>
    <lineage>
        <taxon>Bacteria</taxon>
        <taxon>Bacillati</taxon>
        <taxon>Actinomycetota</taxon>
        <taxon>Actinomycetes</taxon>
        <taxon>Mycobacteriales</taxon>
        <taxon>Gordoniaceae</taxon>
        <taxon>Gordonia</taxon>
    </lineage>
</organism>
<feature type="domain" description="UspA" evidence="2">
    <location>
        <begin position="2"/>
        <end position="139"/>
    </location>
</feature>
<evidence type="ECO:0000313" key="3">
    <source>
        <dbReference type="EMBL" id="GAC59745.1"/>
    </source>
</evidence>
<protein>
    <recommendedName>
        <fullName evidence="2">UspA domain-containing protein</fullName>
    </recommendedName>
</protein>
<evidence type="ECO:0000313" key="4">
    <source>
        <dbReference type="Proteomes" id="UP000035083"/>
    </source>
</evidence>
<dbReference type="PANTHER" id="PTHR46268">
    <property type="entry name" value="STRESS RESPONSE PROTEIN NHAX"/>
    <property type="match status" value="1"/>
</dbReference>
<keyword evidence="4" id="KW-1185">Reference proteome</keyword>
<dbReference type="Gene3D" id="3.40.50.620">
    <property type="entry name" value="HUPs"/>
    <property type="match status" value="1"/>
</dbReference>
<dbReference type="CDD" id="cd00293">
    <property type="entry name" value="USP-like"/>
    <property type="match status" value="1"/>
</dbReference>
<dbReference type="PANTHER" id="PTHR46268:SF6">
    <property type="entry name" value="UNIVERSAL STRESS PROTEIN UP12"/>
    <property type="match status" value="1"/>
</dbReference>
<accession>L7LF36</accession>
<sequence>MNIVIGYDAHANSKAAVVFGARLARALHSQIRVVHVVDFGDLPFDPDEPDYEVETDQHLEEHRRVVAELLGRDADDWTYTTARGETAQVLTSEAQSCGATMIVVGRPHHGLGAMLDHSLSGAVFKGLTNRGNCPVLIVPEGWESQPVPGEGLAA</sequence>
<dbReference type="eggNOG" id="COG0589">
    <property type="taxonomic scope" value="Bacteria"/>
</dbReference>
<name>L7LF36_9ACTN</name>